<evidence type="ECO:0000256" key="1">
    <source>
        <dbReference type="ARBA" id="ARBA00004123"/>
    </source>
</evidence>
<dbReference type="GO" id="GO:0000981">
    <property type="term" value="F:DNA-binding transcription factor activity, RNA polymerase II-specific"/>
    <property type="evidence" value="ECO:0007669"/>
    <property type="project" value="TreeGrafter"/>
</dbReference>
<dbReference type="OMA" id="ASNFTCI"/>
<keyword evidence="6" id="KW-0862">Zinc</keyword>
<keyword evidence="5 11" id="KW-0863">Zinc-finger</keyword>
<dbReference type="GO" id="GO:0005634">
    <property type="term" value="C:nucleus"/>
    <property type="evidence" value="ECO:0007669"/>
    <property type="project" value="UniProtKB-SubCell"/>
</dbReference>
<keyword evidence="3" id="KW-0479">Metal-binding</keyword>
<dbReference type="InterPro" id="IPR013087">
    <property type="entry name" value="Znf_C2H2_type"/>
</dbReference>
<dbReference type="FunFam" id="3.30.160.60:FF:000508">
    <property type="entry name" value="Myeloid zinc finger 1"/>
    <property type="match status" value="1"/>
</dbReference>
<evidence type="ECO:0000256" key="11">
    <source>
        <dbReference type="PROSITE-ProRule" id="PRU00042"/>
    </source>
</evidence>
<evidence type="ECO:0000256" key="5">
    <source>
        <dbReference type="ARBA" id="ARBA00022771"/>
    </source>
</evidence>
<reference evidence="13" key="1">
    <citation type="submission" date="2025-08" db="UniProtKB">
        <authorList>
            <consortium name="Ensembl"/>
        </authorList>
    </citation>
    <scope>IDENTIFICATION</scope>
</reference>
<dbReference type="PROSITE" id="PS00028">
    <property type="entry name" value="ZINC_FINGER_C2H2_1"/>
    <property type="match status" value="3"/>
</dbReference>
<dbReference type="SUPFAM" id="SSF57667">
    <property type="entry name" value="beta-beta-alpha zinc fingers"/>
    <property type="match status" value="2"/>
</dbReference>
<keyword evidence="9" id="KW-0804">Transcription</keyword>
<evidence type="ECO:0000256" key="2">
    <source>
        <dbReference type="ARBA" id="ARBA00006991"/>
    </source>
</evidence>
<evidence type="ECO:0000256" key="7">
    <source>
        <dbReference type="ARBA" id="ARBA00023015"/>
    </source>
</evidence>
<evidence type="ECO:0000259" key="12">
    <source>
        <dbReference type="PROSITE" id="PS50157"/>
    </source>
</evidence>
<dbReference type="Gene3D" id="3.30.160.60">
    <property type="entry name" value="Classic Zinc Finger"/>
    <property type="match status" value="3"/>
</dbReference>
<dbReference type="PROSITE" id="PS50157">
    <property type="entry name" value="ZINC_FINGER_C2H2_2"/>
    <property type="match status" value="3"/>
</dbReference>
<accession>A0A8C1P949</accession>
<evidence type="ECO:0000256" key="3">
    <source>
        <dbReference type="ARBA" id="ARBA00022723"/>
    </source>
</evidence>
<evidence type="ECO:0000313" key="13">
    <source>
        <dbReference type="Ensembl" id="ENSCCRP00010099990.1"/>
    </source>
</evidence>
<dbReference type="InterPro" id="IPR036236">
    <property type="entry name" value="Znf_C2H2_sf"/>
</dbReference>
<comment type="similarity">
    <text evidence="2">Belongs to the krueppel C2H2-type zinc-finger protein family.</text>
</comment>
<keyword evidence="14" id="KW-1185">Reference proteome</keyword>
<keyword evidence="8" id="KW-0238">DNA-binding</keyword>
<evidence type="ECO:0000313" key="14">
    <source>
        <dbReference type="Proteomes" id="UP000694427"/>
    </source>
</evidence>
<sequence length="183" mass="21397">MEFIKEESEDRRIEDTFRVKHEDTETQTDLMALKEDKEVLKETEEKDQYENLNDFITGEKSLCCSQSEKTSTPEEAQKTENASNFTCIECGKGFRFKGSLKRHMMLHSGEKPFTCLQCGKKFSIQQNLTYHLRVHTGERPFTCEQCGSSFIQKVCLKRHMSSHGRKTIHMPTVWRAFQSTWKP</sequence>
<dbReference type="Pfam" id="PF00096">
    <property type="entry name" value="zf-C2H2"/>
    <property type="match status" value="3"/>
</dbReference>
<organism evidence="13 14">
    <name type="scientific">Cyprinus carpio</name>
    <name type="common">Common carp</name>
    <dbReference type="NCBI Taxonomy" id="7962"/>
    <lineage>
        <taxon>Eukaryota</taxon>
        <taxon>Metazoa</taxon>
        <taxon>Chordata</taxon>
        <taxon>Craniata</taxon>
        <taxon>Vertebrata</taxon>
        <taxon>Euteleostomi</taxon>
        <taxon>Actinopterygii</taxon>
        <taxon>Neopterygii</taxon>
        <taxon>Teleostei</taxon>
        <taxon>Ostariophysi</taxon>
        <taxon>Cypriniformes</taxon>
        <taxon>Cyprinidae</taxon>
        <taxon>Cyprininae</taxon>
        <taxon>Cyprinus</taxon>
    </lineage>
</organism>
<dbReference type="FunFam" id="3.30.160.60:FF:000646">
    <property type="entry name" value="Myeloid zinc finger 1"/>
    <property type="match status" value="1"/>
</dbReference>
<dbReference type="GO" id="GO:0003677">
    <property type="term" value="F:DNA binding"/>
    <property type="evidence" value="ECO:0007669"/>
    <property type="project" value="UniProtKB-KW"/>
</dbReference>
<comment type="subcellular location">
    <subcellularLocation>
        <location evidence="1">Nucleus</location>
    </subcellularLocation>
</comment>
<feature type="domain" description="C2H2-type" evidence="12">
    <location>
        <begin position="113"/>
        <end position="140"/>
    </location>
</feature>
<dbReference type="Ensembl" id="ENSCCRT00010110951.1">
    <property type="protein sequence ID" value="ENSCCRP00010099990.1"/>
    <property type="gene ID" value="ENSCCRG00010043893.1"/>
</dbReference>
<feature type="domain" description="C2H2-type" evidence="12">
    <location>
        <begin position="85"/>
        <end position="112"/>
    </location>
</feature>
<keyword evidence="4" id="KW-0677">Repeat</keyword>
<evidence type="ECO:0000256" key="4">
    <source>
        <dbReference type="ARBA" id="ARBA00022737"/>
    </source>
</evidence>
<protein>
    <recommendedName>
        <fullName evidence="12">C2H2-type domain-containing protein</fullName>
    </recommendedName>
</protein>
<dbReference type="GO" id="GO:0008270">
    <property type="term" value="F:zinc ion binding"/>
    <property type="evidence" value="ECO:0007669"/>
    <property type="project" value="UniProtKB-KW"/>
</dbReference>
<dbReference type="Proteomes" id="UP000694427">
    <property type="component" value="Unplaced"/>
</dbReference>
<name>A0A8C1P949_CYPCA</name>
<keyword evidence="10" id="KW-0539">Nucleus</keyword>
<dbReference type="SMART" id="SM00355">
    <property type="entry name" value="ZnF_C2H2"/>
    <property type="match status" value="3"/>
</dbReference>
<dbReference type="AlphaFoldDB" id="A0A8C1P949"/>
<dbReference type="PANTHER" id="PTHR24394:SF48">
    <property type="entry name" value="ZINC FINGER PROTEIN 771"/>
    <property type="match status" value="1"/>
</dbReference>
<evidence type="ECO:0000256" key="10">
    <source>
        <dbReference type="ARBA" id="ARBA00023242"/>
    </source>
</evidence>
<dbReference type="GO" id="GO:0042802">
    <property type="term" value="F:identical protein binding"/>
    <property type="evidence" value="ECO:0007669"/>
    <property type="project" value="UniProtKB-ARBA"/>
</dbReference>
<evidence type="ECO:0000256" key="9">
    <source>
        <dbReference type="ARBA" id="ARBA00023163"/>
    </source>
</evidence>
<evidence type="ECO:0000256" key="6">
    <source>
        <dbReference type="ARBA" id="ARBA00022833"/>
    </source>
</evidence>
<dbReference type="PANTHER" id="PTHR24394">
    <property type="entry name" value="ZINC FINGER PROTEIN"/>
    <property type="match status" value="1"/>
</dbReference>
<proteinExistence type="inferred from homology"/>
<evidence type="ECO:0000256" key="8">
    <source>
        <dbReference type="ARBA" id="ARBA00023125"/>
    </source>
</evidence>
<dbReference type="FunFam" id="3.30.160.60:FF:001639">
    <property type="entry name" value="Si:dkey-7i4.21"/>
    <property type="match status" value="1"/>
</dbReference>
<feature type="domain" description="C2H2-type" evidence="12">
    <location>
        <begin position="141"/>
        <end position="168"/>
    </location>
</feature>
<keyword evidence="7" id="KW-0805">Transcription regulation</keyword>
<reference evidence="13" key="2">
    <citation type="submission" date="2025-09" db="UniProtKB">
        <authorList>
            <consortium name="Ensembl"/>
        </authorList>
    </citation>
    <scope>IDENTIFICATION</scope>
</reference>